<reference evidence="1 2" key="1">
    <citation type="submission" date="2011-04" db="EMBL/GenBank/DDBJ databases">
        <authorList>
            <person name="Weinstock G."/>
            <person name="Sodergren E."/>
            <person name="Clifton S."/>
            <person name="Fulton L."/>
            <person name="Fulton B."/>
            <person name="Courtney L."/>
            <person name="Fronick C."/>
            <person name="Harrison M."/>
            <person name="Strong C."/>
            <person name="Farmer C."/>
            <person name="Delahaunty K."/>
            <person name="Markovic C."/>
            <person name="Hall O."/>
            <person name="Minx P."/>
            <person name="Tomlinson C."/>
            <person name="Mitreva M."/>
            <person name="Hou S."/>
            <person name="Chen J."/>
            <person name="Wollam A."/>
            <person name="Pepin K.H."/>
            <person name="Johnson M."/>
            <person name="Bhonagiri V."/>
            <person name="Zhang X."/>
            <person name="Suruliraj S."/>
            <person name="Warren W."/>
            <person name="Chinwalla A."/>
            <person name="Mardis E.R."/>
            <person name="Wilson R.K."/>
        </authorList>
    </citation>
    <scope>NUCLEOTIDE SEQUENCE [LARGE SCALE GENOMIC DNA]</scope>
    <source>
        <strain evidence="1 2">6014059</strain>
    </source>
</reference>
<name>A0A828SRT6_ACIBA</name>
<evidence type="ECO:0000313" key="2">
    <source>
        <dbReference type="Proteomes" id="UP000003204"/>
    </source>
</evidence>
<comment type="caution">
    <text evidence="1">The sequence shown here is derived from an EMBL/GenBank/DDBJ whole genome shotgun (WGS) entry which is preliminary data.</text>
</comment>
<sequence length="39" mass="4581">MWFLSPSNTSANLQNLIFCIEHTDSHHGKVKHIFLKIWS</sequence>
<dbReference type="Proteomes" id="UP000003204">
    <property type="component" value="Unassembled WGS sequence"/>
</dbReference>
<protein>
    <submittedName>
        <fullName evidence="1">Uncharacterized protein</fullName>
    </submittedName>
</protein>
<dbReference type="AlphaFoldDB" id="A0A828SRT6"/>
<organism evidence="1 2">
    <name type="scientific">Acinetobacter baumannii 6014059</name>
    <dbReference type="NCBI Taxonomy" id="525242"/>
    <lineage>
        <taxon>Bacteria</taxon>
        <taxon>Pseudomonadati</taxon>
        <taxon>Pseudomonadota</taxon>
        <taxon>Gammaproteobacteria</taxon>
        <taxon>Moraxellales</taxon>
        <taxon>Moraxellaceae</taxon>
        <taxon>Acinetobacter</taxon>
        <taxon>Acinetobacter calcoaceticus/baumannii complex</taxon>
    </lineage>
</organism>
<evidence type="ECO:0000313" key="1">
    <source>
        <dbReference type="EMBL" id="EGJ67373.1"/>
    </source>
</evidence>
<gene>
    <name evidence="1" type="ORF">HMPREF0022_02898</name>
</gene>
<proteinExistence type="predicted"/>
<accession>A0A828SRT6</accession>
<dbReference type="EMBL" id="ACYS02000148">
    <property type="protein sequence ID" value="EGJ67373.1"/>
    <property type="molecule type" value="Genomic_DNA"/>
</dbReference>